<gene>
    <name evidence="2" type="ORF">ACFO0B_26495</name>
</gene>
<evidence type="ECO:0000313" key="3">
    <source>
        <dbReference type="Proteomes" id="UP001595696"/>
    </source>
</evidence>
<protein>
    <submittedName>
        <fullName evidence="2">MarR family winged helix-turn-helix transcriptional regulator</fullName>
    </submittedName>
</protein>
<dbReference type="InterPro" id="IPR039422">
    <property type="entry name" value="MarR/SlyA-like"/>
</dbReference>
<dbReference type="InterPro" id="IPR036390">
    <property type="entry name" value="WH_DNA-bd_sf"/>
</dbReference>
<dbReference type="Pfam" id="PF01047">
    <property type="entry name" value="MarR"/>
    <property type="match status" value="1"/>
</dbReference>
<keyword evidence="3" id="KW-1185">Reference proteome</keyword>
<dbReference type="PROSITE" id="PS50995">
    <property type="entry name" value="HTH_MARR_2"/>
    <property type="match status" value="1"/>
</dbReference>
<dbReference type="InterPro" id="IPR036388">
    <property type="entry name" value="WH-like_DNA-bd_sf"/>
</dbReference>
<dbReference type="SMART" id="SM00347">
    <property type="entry name" value="HTH_MARR"/>
    <property type="match status" value="1"/>
</dbReference>
<reference evidence="3" key="1">
    <citation type="journal article" date="2019" name="Int. J. Syst. Evol. Microbiol.">
        <title>The Global Catalogue of Microorganisms (GCM) 10K type strain sequencing project: providing services to taxonomists for standard genome sequencing and annotation.</title>
        <authorList>
            <consortium name="The Broad Institute Genomics Platform"/>
            <consortium name="The Broad Institute Genome Sequencing Center for Infectious Disease"/>
            <person name="Wu L."/>
            <person name="Ma J."/>
        </authorList>
    </citation>
    <scope>NUCLEOTIDE SEQUENCE [LARGE SCALE GENOMIC DNA]</scope>
    <source>
        <strain evidence="3">CGMCC 4.7330</strain>
    </source>
</reference>
<sequence>MNATRWLDTDENELWRAYLDATRLLFRDLDRQLTTDAGIAFADYEILVLLAEAPDRRLRMSALADASSTSRSGITRAVTRLEHSGRVRRADCESDRRGAWAELTDTGAAELAAASPGHVAAVRETLLDRIDPADIPALTRAFRAVRDHAKVTSDQQPGARHE</sequence>
<evidence type="ECO:0000259" key="1">
    <source>
        <dbReference type="PROSITE" id="PS50995"/>
    </source>
</evidence>
<proteinExistence type="predicted"/>
<dbReference type="EMBL" id="JBHSAX010000022">
    <property type="protein sequence ID" value="MFC3965556.1"/>
    <property type="molecule type" value="Genomic_DNA"/>
</dbReference>
<dbReference type="PANTHER" id="PTHR33164">
    <property type="entry name" value="TRANSCRIPTIONAL REGULATOR, MARR FAMILY"/>
    <property type="match status" value="1"/>
</dbReference>
<dbReference type="Gene3D" id="1.10.10.10">
    <property type="entry name" value="Winged helix-like DNA-binding domain superfamily/Winged helix DNA-binding domain"/>
    <property type="match status" value="1"/>
</dbReference>
<dbReference type="SUPFAM" id="SSF46785">
    <property type="entry name" value="Winged helix' DNA-binding domain"/>
    <property type="match status" value="1"/>
</dbReference>
<organism evidence="2 3">
    <name type="scientific">Nocardia jiangsuensis</name>
    <dbReference type="NCBI Taxonomy" id="1691563"/>
    <lineage>
        <taxon>Bacteria</taxon>
        <taxon>Bacillati</taxon>
        <taxon>Actinomycetota</taxon>
        <taxon>Actinomycetes</taxon>
        <taxon>Mycobacteriales</taxon>
        <taxon>Nocardiaceae</taxon>
        <taxon>Nocardia</taxon>
    </lineage>
</organism>
<dbReference type="InterPro" id="IPR000835">
    <property type="entry name" value="HTH_MarR-typ"/>
</dbReference>
<dbReference type="RefSeq" id="WP_378615493.1">
    <property type="nucleotide sequence ID" value="NZ_JBHSAX010000022.1"/>
</dbReference>
<name>A0ABV8E1Y8_9NOCA</name>
<feature type="domain" description="HTH marR-type" evidence="1">
    <location>
        <begin position="11"/>
        <end position="147"/>
    </location>
</feature>
<evidence type="ECO:0000313" key="2">
    <source>
        <dbReference type="EMBL" id="MFC3965556.1"/>
    </source>
</evidence>
<dbReference type="PANTHER" id="PTHR33164:SF99">
    <property type="entry name" value="MARR FAMILY REGULATORY PROTEIN"/>
    <property type="match status" value="1"/>
</dbReference>
<dbReference type="Proteomes" id="UP001595696">
    <property type="component" value="Unassembled WGS sequence"/>
</dbReference>
<comment type="caution">
    <text evidence="2">The sequence shown here is derived from an EMBL/GenBank/DDBJ whole genome shotgun (WGS) entry which is preliminary data.</text>
</comment>
<accession>A0ABV8E1Y8</accession>